<protein>
    <submittedName>
        <fullName evidence="1">Uncharacterized protein</fullName>
    </submittedName>
</protein>
<proteinExistence type="predicted"/>
<reference evidence="2" key="1">
    <citation type="submission" date="2016-05" db="EMBL/GenBank/DDBJ databases">
        <title>Comparative genomics of biotechnologically important yeasts.</title>
        <authorList>
            <consortium name="DOE Joint Genome Institute"/>
            <person name="Riley R."/>
            <person name="Haridas S."/>
            <person name="Wolfe K.H."/>
            <person name="Lopes M.R."/>
            <person name="Hittinger C.T."/>
            <person name="Goker M."/>
            <person name="Salamov A."/>
            <person name="Wisecaver J."/>
            <person name="Long T.M."/>
            <person name="Aerts A.L."/>
            <person name="Barry K."/>
            <person name="Choi C."/>
            <person name="Clum A."/>
            <person name="Coughlan A.Y."/>
            <person name="Deshpande S."/>
            <person name="Douglass A.P."/>
            <person name="Hanson S.J."/>
            <person name="Klenk H.-P."/>
            <person name="Labutti K."/>
            <person name="Lapidus A."/>
            <person name="Lindquist E."/>
            <person name="Lipzen A."/>
            <person name="Meier-Kolthoff J.P."/>
            <person name="Ohm R.A."/>
            <person name="Otillar R.P."/>
            <person name="Pangilinan J."/>
            <person name="Peng Y."/>
            <person name="Rokas A."/>
            <person name="Rosa C.A."/>
            <person name="Scheuner C."/>
            <person name="Sibirny A.A."/>
            <person name="Slot J.C."/>
            <person name="Stielow J.B."/>
            <person name="Sun H."/>
            <person name="Kurtzman C.P."/>
            <person name="Blackwell M."/>
            <person name="Grigoriev I.V."/>
            <person name="Jeffries T.W."/>
        </authorList>
    </citation>
    <scope>NUCLEOTIDE SEQUENCE [LARGE SCALE GENOMIC DNA]</scope>
    <source>
        <strain evidence="2">DSM 1968</strain>
    </source>
</reference>
<keyword evidence="2" id="KW-1185">Reference proteome</keyword>
<organism evidence="1 2">
    <name type="scientific">Ascoidea rubescens DSM 1968</name>
    <dbReference type="NCBI Taxonomy" id="1344418"/>
    <lineage>
        <taxon>Eukaryota</taxon>
        <taxon>Fungi</taxon>
        <taxon>Dikarya</taxon>
        <taxon>Ascomycota</taxon>
        <taxon>Saccharomycotina</taxon>
        <taxon>Saccharomycetes</taxon>
        <taxon>Ascoideaceae</taxon>
        <taxon>Ascoidea</taxon>
    </lineage>
</organism>
<gene>
    <name evidence="1" type="ORF">ASCRUDRAFT_81640</name>
</gene>
<dbReference type="InParanoid" id="A0A1D2VFB7"/>
<name>A0A1D2VFB7_9ASCO</name>
<dbReference type="Proteomes" id="UP000095038">
    <property type="component" value="Unassembled WGS sequence"/>
</dbReference>
<accession>A0A1D2VFB7</accession>
<dbReference type="EMBL" id="KV454483">
    <property type="protein sequence ID" value="ODV60210.1"/>
    <property type="molecule type" value="Genomic_DNA"/>
</dbReference>
<evidence type="ECO:0000313" key="1">
    <source>
        <dbReference type="EMBL" id="ODV60210.1"/>
    </source>
</evidence>
<dbReference type="AlphaFoldDB" id="A0A1D2VFB7"/>
<dbReference type="RefSeq" id="XP_020046517.1">
    <property type="nucleotide sequence ID" value="XM_020194636.1"/>
</dbReference>
<evidence type="ECO:0000313" key="2">
    <source>
        <dbReference type="Proteomes" id="UP000095038"/>
    </source>
</evidence>
<sequence length="371" mass="44223">MIPGRNFGVYECFFNNIYHDKQKAYLLNNNNNNNNDTQFKTKQNRNSYIAHQIISNLLKQAIANLINCKCKNIIMIDLYETMFLQLTPEYAIMEMNKIPDFSKYKAIPFNYNQVNFMDLQDNLQNKNVDDWIVTTKQNSYHFANFQYNQNLKLNLTRFNSIYFQNAKPIQFSIEKLYWRRIFQTDPMFNAQFGLNSDIKMLIKIFDPSYLESIISHSNNFYSKVIHQFVIEISVFNAMRKYQSQYLFTLFCHGFLDGSYATADGNFSLVGLFLLMEYFQDDKHLMKDKWRKKVLVDFGFSRYMKSKKMIAKILGTKHDLKESIIMKLKDINDLRKAFNFKKSSVSNDNIITQKKVLTYQIWGQYDFWLCSF</sequence>
<dbReference type="GeneID" id="30968272"/>